<gene>
    <name evidence="1" type="ORF">BDN72DRAFT_155327</name>
</gene>
<evidence type="ECO:0000313" key="1">
    <source>
        <dbReference type="EMBL" id="TFK66308.1"/>
    </source>
</evidence>
<dbReference type="EMBL" id="ML208409">
    <property type="protein sequence ID" value="TFK66308.1"/>
    <property type="molecule type" value="Genomic_DNA"/>
</dbReference>
<dbReference type="Proteomes" id="UP000308600">
    <property type="component" value="Unassembled WGS sequence"/>
</dbReference>
<organism evidence="1 2">
    <name type="scientific">Pluteus cervinus</name>
    <dbReference type="NCBI Taxonomy" id="181527"/>
    <lineage>
        <taxon>Eukaryota</taxon>
        <taxon>Fungi</taxon>
        <taxon>Dikarya</taxon>
        <taxon>Basidiomycota</taxon>
        <taxon>Agaricomycotina</taxon>
        <taxon>Agaricomycetes</taxon>
        <taxon>Agaricomycetidae</taxon>
        <taxon>Agaricales</taxon>
        <taxon>Pluteineae</taxon>
        <taxon>Pluteaceae</taxon>
        <taxon>Pluteus</taxon>
    </lineage>
</organism>
<name>A0ACD3AKA4_9AGAR</name>
<protein>
    <submittedName>
        <fullName evidence="1">Uncharacterized protein</fullName>
    </submittedName>
</protein>
<evidence type="ECO:0000313" key="2">
    <source>
        <dbReference type="Proteomes" id="UP000308600"/>
    </source>
</evidence>
<accession>A0ACD3AKA4</accession>
<reference evidence="1 2" key="1">
    <citation type="journal article" date="2019" name="Nat. Ecol. Evol.">
        <title>Megaphylogeny resolves global patterns of mushroom evolution.</title>
        <authorList>
            <person name="Varga T."/>
            <person name="Krizsan K."/>
            <person name="Foldi C."/>
            <person name="Dima B."/>
            <person name="Sanchez-Garcia M."/>
            <person name="Sanchez-Ramirez S."/>
            <person name="Szollosi G.J."/>
            <person name="Szarkandi J.G."/>
            <person name="Papp V."/>
            <person name="Albert L."/>
            <person name="Andreopoulos W."/>
            <person name="Angelini C."/>
            <person name="Antonin V."/>
            <person name="Barry K.W."/>
            <person name="Bougher N.L."/>
            <person name="Buchanan P."/>
            <person name="Buyck B."/>
            <person name="Bense V."/>
            <person name="Catcheside P."/>
            <person name="Chovatia M."/>
            <person name="Cooper J."/>
            <person name="Damon W."/>
            <person name="Desjardin D."/>
            <person name="Finy P."/>
            <person name="Geml J."/>
            <person name="Haridas S."/>
            <person name="Hughes K."/>
            <person name="Justo A."/>
            <person name="Karasinski D."/>
            <person name="Kautmanova I."/>
            <person name="Kiss B."/>
            <person name="Kocsube S."/>
            <person name="Kotiranta H."/>
            <person name="LaButti K.M."/>
            <person name="Lechner B.E."/>
            <person name="Liimatainen K."/>
            <person name="Lipzen A."/>
            <person name="Lukacs Z."/>
            <person name="Mihaltcheva S."/>
            <person name="Morgado L.N."/>
            <person name="Niskanen T."/>
            <person name="Noordeloos M.E."/>
            <person name="Ohm R.A."/>
            <person name="Ortiz-Santana B."/>
            <person name="Ovrebo C."/>
            <person name="Racz N."/>
            <person name="Riley R."/>
            <person name="Savchenko A."/>
            <person name="Shiryaev A."/>
            <person name="Soop K."/>
            <person name="Spirin V."/>
            <person name="Szebenyi C."/>
            <person name="Tomsovsky M."/>
            <person name="Tulloss R.E."/>
            <person name="Uehling J."/>
            <person name="Grigoriev I.V."/>
            <person name="Vagvolgyi C."/>
            <person name="Papp T."/>
            <person name="Martin F.M."/>
            <person name="Miettinen O."/>
            <person name="Hibbett D.S."/>
            <person name="Nagy L.G."/>
        </authorList>
    </citation>
    <scope>NUCLEOTIDE SEQUENCE [LARGE SCALE GENOMIC DNA]</scope>
    <source>
        <strain evidence="1 2">NL-1719</strain>
    </source>
</reference>
<sequence length="505" mass="54731">MYQETPYSQEQLAADLVAFIAGGEAREISSFEDLLEPTPTASNSTSQLAVESVDCPAWNAIEGASLDAESISPSTSNEVVPQAGPSTHHHQHNFVSNTTTSGVNAQPQGPEVPQSQHLDVDQVPVESTPPQDAEYTISIGGPGVLQEPLYHYGTLLPGSSHPQFLTYDTIAASLQNSVLRVDVPTPRYRRVHTVAEHPTRSSSPPVIRTVFGSDQVAFTKVQRMHAITFLASHWDVPLSTKGLKIPKLRKLNPGKQPARRSRNGELVWLVQDNHAQYGYPQPVDHVGTSTEGAGMSRSVGTSVDAEIGASSSSPGSSSPRGHLARDVVWKFDPSCIPLLLCERVHGRDEQNGWEISGGSQQVLPKSLPKLQEDLVVVFKWPGYDNFLSVETAIKLADPRDPTKIVKKSAVCKALGTAYLKYLEELAKLDVQLTPEFALWRLSRDGGADGGITPEMVFIKDLYEPRKGVWHVTASVFIDNTDPNAASISGLQANDSPSRGPPVGFM</sequence>
<proteinExistence type="predicted"/>
<keyword evidence="2" id="KW-1185">Reference proteome</keyword>